<dbReference type="InterPro" id="IPR021109">
    <property type="entry name" value="Peptidase_aspartic_dom_sf"/>
</dbReference>
<dbReference type="CDD" id="cd00303">
    <property type="entry name" value="retropepsin_like"/>
    <property type="match status" value="1"/>
</dbReference>
<dbReference type="SMART" id="SM00343">
    <property type="entry name" value="ZnF_C2HC"/>
    <property type="match status" value="1"/>
</dbReference>
<dbReference type="PANTHER" id="PTHR15503">
    <property type="entry name" value="LDOC1 RELATED"/>
    <property type="match status" value="1"/>
</dbReference>
<evidence type="ECO:0000259" key="3">
    <source>
        <dbReference type="PROSITE" id="PS50158"/>
    </source>
</evidence>
<dbReference type="Proteomes" id="UP000827284">
    <property type="component" value="Unassembled WGS sequence"/>
</dbReference>
<dbReference type="Pfam" id="PF08284">
    <property type="entry name" value="RVP_2"/>
    <property type="match status" value="1"/>
</dbReference>
<feature type="region of interest" description="Disordered" evidence="2">
    <location>
        <begin position="232"/>
        <end position="253"/>
    </location>
</feature>
<dbReference type="AlphaFoldDB" id="A0A9P3LSD0"/>
<evidence type="ECO:0000313" key="4">
    <source>
        <dbReference type="EMBL" id="GJJ68485.1"/>
    </source>
</evidence>
<keyword evidence="1" id="KW-0862">Zinc</keyword>
<dbReference type="InterPro" id="IPR036875">
    <property type="entry name" value="Znf_CCHC_sf"/>
</dbReference>
<keyword evidence="1" id="KW-0479">Metal-binding</keyword>
<evidence type="ECO:0000256" key="1">
    <source>
        <dbReference type="PROSITE-ProRule" id="PRU00047"/>
    </source>
</evidence>
<dbReference type="SUPFAM" id="SSF50630">
    <property type="entry name" value="Acid proteases"/>
    <property type="match status" value="1"/>
</dbReference>
<dbReference type="InterPro" id="IPR001878">
    <property type="entry name" value="Znf_CCHC"/>
</dbReference>
<keyword evidence="5" id="KW-1185">Reference proteome</keyword>
<comment type="caution">
    <text evidence="4">The sequence shown here is derived from an EMBL/GenBank/DDBJ whole genome shotgun (WGS) entry which is preliminary data.</text>
</comment>
<name>A0A9P3LSD0_9FUNG</name>
<sequence>MDPATPSFKFPHPTPFNGKRDGFSVLGFLKRMTFFFDGAGIAEPRKVGVTLAFAGDEVIGWWALLNKPSDTSFPDFSELLATEFSPAKFKEHILALTMQMKMTLPLNISNVMAYITKAREYHLLLQSYYADNAVLNDTIRTAFLSGAPTQLRQMLEVAIVNAGNDTIDLPRLFKAAEEFGRIFHTGDPSLGAKALAASGSSAGITDPNAMEVDNIHIQLNNIHKQLGTLHRSLQNRPTNGTNNPSRDRPAPLTAADREYLVRNGGCFRCRELGHISPNCPKNMTPIMTSELTSTMLWLFYRTETKTKPKNLLPRPLQLPCPLLYLDPPIQMNRTLSLYRRHLVYLCPKSQLKKLKRRAIRLHEFTVQKAESQLLTFIGSVNGHAARILIDGGAEGNIISSSFQKRHQLLRTECLPIPILLPNGSSSLTSHTVPITLNRSDYSDSLNPILYPLNKYDLILGKPWLTKVNPCINWRTNDLHFTHNGIDVKWSCRGFKADHIQSRTKGLLLTHMHFHSMATLPGSEVFLALIRNTPEPSEETDQPRTIPDMTPRGAVHCHGRVR</sequence>
<organism evidence="4 5">
    <name type="scientific">Entomortierella parvispora</name>
    <dbReference type="NCBI Taxonomy" id="205924"/>
    <lineage>
        <taxon>Eukaryota</taxon>
        <taxon>Fungi</taxon>
        <taxon>Fungi incertae sedis</taxon>
        <taxon>Mucoromycota</taxon>
        <taxon>Mortierellomycotina</taxon>
        <taxon>Mortierellomycetes</taxon>
        <taxon>Mortierellales</taxon>
        <taxon>Mortierellaceae</taxon>
        <taxon>Entomortierella</taxon>
    </lineage>
</organism>
<protein>
    <recommendedName>
        <fullName evidence="3">CCHC-type domain-containing protein</fullName>
    </recommendedName>
</protein>
<keyword evidence="1" id="KW-0863">Zinc-finger</keyword>
<evidence type="ECO:0000313" key="5">
    <source>
        <dbReference type="Proteomes" id="UP000827284"/>
    </source>
</evidence>
<reference evidence="4" key="1">
    <citation type="submission" date="2021-11" db="EMBL/GenBank/DDBJ databases">
        <authorList>
            <person name="Herlambang A."/>
            <person name="Guo Y."/>
            <person name="Takashima Y."/>
            <person name="Nishizawa T."/>
        </authorList>
    </citation>
    <scope>NUCLEOTIDE SEQUENCE</scope>
    <source>
        <strain evidence="4">E1425</strain>
    </source>
</reference>
<dbReference type="OrthoDB" id="2155711at2759"/>
<dbReference type="EMBL" id="BQFW01000001">
    <property type="protein sequence ID" value="GJJ68485.1"/>
    <property type="molecule type" value="Genomic_DNA"/>
</dbReference>
<dbReference type="PROSITE" id="PS50158">
    <property type="entry name" value="ZF_CCHC"/>
    <property type="match status" value="1"/>
</dbReference>
<accession>A0A9P3LSD0</accession>
<gene>
    <name evidence="4" type="ORF">EMPS_00831</name>
</gene>
<dbReference type="GO" id="GO:0003676">
    <property type="term" value="F:nucleic acid binding"/>
    <property type="evidence" value="ECO:0007669"/>
    <property type="project" value="InterPro"/>
</dbReference>
<dbReference type="Pfam" id="PF00098">
    <property type="entry name" value="zf-CCHC"/>
    <property type="match status" value="1"/>
</dbReference>
<feature type="domain" description="CCHC-type" evidence="3">
    <location>
        <begin position="266"/>
        <end position="281"/>
    </location>
</feature>
<dbReference type="SUPFAM" id="SSF57756">
    <property type="entry name" value="Retrovirus zinc finger-like domains"/>
    <property type="match status" value="1"/>
</dbReference>
<dbReference type="Gene3D" id="2.40.70.10">
    <property type="entry name" value="Acid Proteases"/>
    <property type="match status" value="1"/>
</dbReference>
<dbReference type="InterPro" id="IPR032567">
    <property type="entry name" value="RTL1-rel"/>
</dbReference>
<proteinExistence type="predicted"/>
<evidence type="ECO:0000256" key="2">
    <source>
        <dbReference type="SAM" id="MobiDB-lite"/>
    </source>
</evidence>
<reference evidence="4" key="2">
    <citation type="journal article" date="2022" name="Microbiol. Resour. Announc.">
        <title>Whole-Genome Sequence of Entomortierella parvispora E1425, a Mucoromycotan Fungus Associated with Burkholderiaceae-Related Endosymbiotic Bacteria.</title>
        <authorList>
            <person name="Herlambang A."/>
            <person name="Guo Y."/>
            <person name="Takashima Y."/>
            <person name="Narisawa K."/>
            <person name="Ohta H."/>
            <person name="Nishizawa T."/>
        </authorList>
    </citation>
    <scope>NUCLEOTIDE SEQUENCE</scope>
    <source>
        <strain evidence="4">E1425</strain>
    </source>
</reference>
<dbReference type="GO" id="GO:0008270">
    <property type="term" value="F:zinc ion binding"/>
    <property type="evidence" value="ECO:0007669"/>
    <property type="project" value="UniProtKB-KW"/>
</dbReference>
<feature type="compositionally biased region" description="Polar residues" evidence="2">
    <location>
        <begin position="232"/>
        <end position="244"/>
    </location>
</feature>